<evidence type="ECO:0000256" key="6">
    <source>
        <dbReference type="ARBA" id="ARBA00022840"/>
    </source>
</evidence>
<evidence type="ECO:0000256" key="4">
    <source>
        <dbReference type="ARBA" id="ARBA00022695"/>
    </source>
</evidence>
<dbReference type="GO" id="GO:0004515">
    <property type="term" value="F:nicotinate-nucleotide adenylyltransferase activity"/>
    <property type="evidence" value="ECO:0007669"/>
    <property type="project" value="TreeGrafter"/>
</dbReference>
<comment type="pathway">
    <text evidence="1">Cofactor biosynthesis; NAD(+) biosynthesis.</text>
</comment>
<gene>
    <name evidence="10" type="ORF">CAUJ_LOCUS2410</name>
</gene>
<evidence type="ECO:0000256" key="2">
    <source>
        <dbReference type="ARBA" id="ARBA00022642"/>
    </source>
</evidence>
<feature type="region of interest" description="Disordered" evidence="8">
    <location>
        <begin position="603"/>
        <end position="622"/>
    </location>
</feature>
<dbReference type="InterPro" id="IPR014729">
    <property type="entry name" value="Rossmann-like_a/b/a_fold"/>
</dbReference>
<evidence type="ECO:0000256" key="1">
    <source>
        <dbReference type="ARBA" id="ARBA00004790"/>
    </source>
</evidence>
<evidence type="ECO:0000256" key="8">
    <source>
        <dbReference type="SAM" id="MobiDB-lite"/>
    </source>
</evidence>
<dbReference type="OrthoDB" id="422187at2759"/>
<dbReference type="Proteomes" id="UP000835052">
    <property type="component" value="Unassembled WGS sequence"/>
</dbReference>
<feature type="region of interest" description="Disordered" evidence="8">
    <location>
        <begin position="467"/>
        <end position="515"/>
    </location>
</feature>
<organism evidence="10 11">
    <name type="scientific">Caenorhabditis auriculariae</name>
    <dbReference type="NCBI Taxonomy" id="2777116"/>
    <lineage>
        <taxon>Eukaryota</taxon>
        <taxon>Metazoa</taxon>
        <taxon>Ecdysozoa</taxon>
        <taxon>Nematoda</taxon>
        <taxon>Chromadorea</taxon>
        <taxon>Rhabditida</taxon>
        <taxon>Rhabditina</taxon>
        <taxon>Rhabditomorpha</taxon>
        <taxon>Rhabditoidea</taxon>
        <taxon>Rhabditidae</taxon>
        <taxon>Peloderinae</taxon>
        <taxon>Caenorhabditis</taxon>
    </lineage>
</organism>
<accession>A0A8S1GU87</accession>
<feature type="compositionally biased region" description="Low complexity" evidence="8">
    <location>
        <begin position="492"/>
        <end position="504"/>
    </location>
</feature>
<keyword evidence="3" id="KW-0808">Transferase</keyword>
<evidence type="ECO:0000313" key="10">
    <source>
        <dbReference type="EMBL" id="CAD6186491.1"/>
    </source>
</evidence>
<keyword evidence="4" id="KW-0548">Nucleotidyltransferase</keyword>
<evidence type="ECO:0000256" key="3">
    <source>
        <dbReference type="ARBA" id="ARBA00022679"/>
    </source>
</evidence>
<feature type="compositionally biased region" description="Basic and acidic residues" evidence="8">
    <location>
        <begin position="467"/>
        <end position="481"/>
    </location>
</feature>
<feature type="domain" description="Cytidyltransferase-like" evidence="9">
    <location>
        <begin position="14"/>
        <end position="205"/>
    </location>
</feature>
<dbReference type="Pfam" id="PF01467">
    <property type="entry name" value="CTP_transf_like"/>
    <property type="match status" value="1"/>
</dbReference>
<keyword evidence="2" id="KW-0662">Pyridine nucleotide biosynthesis</keyword>
<dbReference type="NCBIfam" id="TIGR00482">
    <property type="entry name" value="nicotinate (nicotinamide) nucleotide adenylyltransferase"/>
    <property type="match status" value="1"/>
</dbReference>
<reference evidence="10" key="1">
    <citation type="submission" date="2020-10" db="EMBL/GenBank/DDBJ databases">
        <authorList>
            <person name="Kikuchi T."/>
        </authorList>
    </citation>
    <scope>NUCLEOTIDE SEQUENCE</scope>
    <source>
        <strain evidence="10">NKZ352</strain>
    </source>
</reference>
<feature type="region of interest" description="Disordered" evidence="8">
    <location>
        <begin position="249"/>
        <end position="305"/>
    </location>
</feature>
<dbReference type="InterPro" id="IPR051182">
    <property type="entry name" value="Euk_NMN_adenylyltrnsfrase"/>
</dbReference>
<feature type="region of interest" description="Disordered" evidence="8">
    <location>
        <begin position="328"/>
        <end position="445"/>
    </location>
</feature>
<dbReference type="GO" id="GO:0000309">
    <property type="term" value="F:nicotinamide-nucleotide adenylyltransferase activity"/>
    <property type="evidence" value="ECO:0007669"/>
    <property type="project" value="TreeGrafter"/>
</dbReference>
<dbReference type="AlphaFoldDB" id="A0A8S1GU87"/>
<keyword evidence="6" id="KW-0067">ATP-binding</keyword>
<dbReference type="GO" id="GO:0009435">
    <property type="term" value="P:NAD+ biosynthetic process"/>
    <property type="evidence" value="ECO:0007669"/>
    <property type="project" value="InterPro"/>
</dbReference>
<feature type="compositionally biased region" description="Basic residues" evidence="8">
    <location>
        <begin position="505"/>
        <end position="515"/>
    </location>
</feature>
<dbReference type="EMBL" id="CAJGYM010000004">
    <property type="protein sequence ID" value="CAD6186491.1"/>
    <property type="molecule type" value="Genomic_DNA"/>
</dbReference>
<dbReference type="PANTHER" id="PTHR12039">
    <property type="entry name" value="NICOTINAMIDE MONONUCLEOTIDE ADENYLYLTRANSFERASE"/>
    <property type="match status" value="1"/>
</dbReference>
<keyword evidence="7" id="KW-0520">NAD</keyword>
<feature type="compositionally biased region" description="Basic and acidic residues" evidence="8">
    <location>
        <begin position="387"/>
        <end position="401"/>
    </location>
</feature>
<protein>
    <recommendedName>
        <fullName evidence="9">Cytidyltransferase-like domain-containing protein</fullName>
    </recommendedName>
</protein>
<dbReference type="InterPro" id="IPR005248">
    <property type="entry name" value="NadD/NMNAT"/>
</dbReference>
<feature type="compositionally biased region" description="Basic and acidic residues" evidence="8">
    <location>
        <begin position="269"/>
        <end position="280"/>
    </location>
</feature>
<sequence>MEVRQGAKTPVALLACGAFDPPTYAHMRMFERARDFLERTMSFRVVEGIISPCGDSELQSDGEEKRTAARHRLRMAETAVRRSYWIRAGDWQCSQKTTTSPLAVLQHYQKELELKYGFCVRVLLLCGSDIFEQLSRNAKTTNGSWSDTDVEYLLKNNGLVVLRRRKYHAAHEIYRTDVLRINQKGIYVIEDETFPNDVSSTRIRTAIRRGESVKYCLDDNVIDYVSEHDLYQPIFRSRRCKVSVDENRENYSTTPTTYSSSTQSTSTVIEEKKAAPEESMSRSLKPENMNPNFFQPQPPTRSSSEGRTDLIIDVQNLATSKTINALLGQEGVVTPPSSVSSTQDSSGRETSEEIPHLRSPRNKGGVGYAVIRKSTKLVQLPNNKTPTSEKKSSEPEVEAPRKKVSIGKNILSEPLSPLESPGKLHVPPLKLPEKLPKPLESPNYDNVTLDDLLEASTSWAEYMSKEVGKLNGFRPEDRRTESLPLPPPPSNSPFVAATSSSPSKKTPKNAKEKRKGWFFSRSKSWKETTSLTEEEPLVRICGTDRREQSETSPEILWRKISHQVIKGREKSWAEEPTISPKRMVCCRHPGRSPDLLRKQNVSTGSERMMQVPQSPKDVKGRRMAHHTYVTNSKSVENLTKMPPESLIEPMSRSFHENLRDAPVLDDQNAITLRFRRYRLTATPETTV</sequence>
<evidence type="ECO:0000313" key="11">
    <source>
        <dbReference type="Proteomes" id="UP000835052"/>
    </source>
</evidence>
<feature type="compositionally biased region" description="Basic and acidic residues" evidence="8">
    <location>
        <begin position="346"/>
        <end position="356"/>
    </location>
</feature>
<comment type="caution">
    <text evidence="10">The sequence shown here is derived from an EMBL/GenBank/DDBJ whole genome shotgun (WGS) entry which is preliminary data.</text>
</comment>
<dbReference type="PANTHER" id="PTHR12039:SF0">
    <property type="entry name" value="NICOTINAMIDE-NUCLEOTIDE ADENYLYLTRANSFERASE"/>
    <property type="match status" value="1"/>
</dbReference>
<feature type="compositionally biased region" description="Low complexity" evidence="8">
    <location>
        <begin position="252"/>
        <end position="267"/>
    </location>
</feature>
<dbReference type="GO" id="GO:0005524">
    <property type="term" value="F:ATP binding"/>
    <property type="evidence" value="ECO:0007669"/>
    <property type="project" value="UniProtKB-KW"/>
</dbReference>
<evidence type="ECO:0000256" key="7">
    <source>
        <dbReference type="ARBA" id="ARBA00023027"/>
    </source>
</evidence>
<dbReference type="Gene3D" id="3.40.50.620">
    <property type="entry name" value="HUPs"/>
    <property type="match status" value="1"/>
</dbReference>
<keyword evidence="11" id="KW-1185">Reference proteome</keyword>
<proteinExistence type="predicted"/>
<dbReference type="InterPro" id="IPR004821">
    <property type="entry name" value="Cyt_trans-like"/>
</dbReference>
<evidence type="ECO:0000259" key="9">
    <source>
        <dbReference type="Pfam" id="PF01467"/>
    </source>
</evidence>
<keyword evidence="5" id="KW-0547">Nucleotide-binding</keyword>
<feature type="compositionally biased region" description="Low complexity" evidence="8">
    <location>
        <begin position="332"/>
        <end position="345"/>
    </location>
</feature>
<feature type="compositionally biased region" description="Polar residues" evidence="8">
    <location>
        <begin position="376"/>
        <end position="386"/>
    </location>
</feature>
<dbReference type="SUPFAM" id="SSF52374">
    <property type="entry name" value="Nucleotidylyl transferase"/>
    <property type="match status" value="1"/>
</dbReference>
<name>A0A8S1GU87_9PELO</name>
<evidence type="ECO:0000256" key="5">
    <source>
        <dbReference type="ARBA" id="ARBA00022741"/>
    </source>
</evidence>